<evidence type="ECO:0000256" key="1">
    <source>
        <dbReference type="SAM" id="MobiDB-lite"/>
    </source>
</evidence>
<accession>A0A0E0BTU2</accession>
<dbReference type="AlphaFoldDB" id="A0A0E0BTU2"/>
<feature type="compositionally biased region" description="Basic and acidic residues" evidence="1">
    <location>
        <begin position="74"/>
        <end position="91"/>
    </location>
</feature>
<keyword evidence="3" id="KW-1185">Reference proteome</keyword>
<proteinExistence type="predicted"/>
<sequence length="105" mass="11507">MATELQIWGEARGTKNHRTYEITQTKAVARGAVRMHPGPSITSSAIPPGLLRLGKGSSTGCQHRDATKPTPEIPKGDQIRPPRGLGLERRRLVMASDQATKRWRG</sequence>
<protein>
    <submittedName>
        <fullName evidence="2">Uncharacterized protein</fullName>
    </submittedName>
</protein>
<dbReference type="HOGENOM" id="CLU_2240782_0_0_1"/>
<reference evidence="2" key="1">
    <citation type="submission" date="2015-04" db="UniProtKB">
        <authorList>
            <consortium name="EnsemblPlants"/>
        </authorList>
    </citation>
    <scope>IDENTIFICATION</scope>
</reference>
<organism evidence="2">
    <name type="scientific">Oryza glumipatula</name>
    <dbReference type="NCBI Taxonomy" id="40148"/>
    <lineage>
        <taxon>Eukaryota</taxon>
        <taxon>Viridiplantae</taxon>
        <taxon>Streptophyta</taxon>
        <taxon>Embryophyta</taxon>
        <taxon>Tracheophyta</taxon>
        <taxon>Spermatophyta</taxon>
        <taxon>Magnoliopsida</taxon>
        <taxon>Liliopsida</taxon>
        <taxon>Poales</taxon>
        <taxon>Poaceae</taxon>
        <taxon>BOP clade</taxon>
        <taxon>Oryzoideae</taxon>
        <taxon>Oryzeae</taxon>
        <taxon>Oryzinae</taxon>
        <taxon>Oryza</taxon>
    </lineage>
</organism>
<name>A0A0E0BTU2_9ORYZ</name>
<reference evidence="2" key="2">
    <citation type="submission" date="2018-05" db="EMBL/GenBank/DDBJ databases">
        <title>OgluRS3 (Oryza glumaepatula Reference Sequence Version 3).</title>
        <authorList>
            <person name="Zhang J."/>
            <person name="Kudrna D."/>
            <person name="Lee S."/>
            <person name="Talag J."/>
            <person name="Welchert J."/>
            <person name="Wing R.A."/>
        </authorList>
    </citation>
    <scope>NUCLEOTIDE SEQUENCE [LARGE SCALE GENOMIC DNA]</scope>
</reference>
<dbReference type="EnsemblPlants" id="OGLUM12G16640.1">
    <property type="protein sequence ID" value="OGLUM12G16640.1"/>
    <property type="gene ID" value="OGLUM12G16640"/>
</dbReference>
<evidence type="ECO:0000313" key="2">
    <source>
        <dbReference type="EnsemblPlants" id="OGLUM12G16640.1"/>
    </source>
</evidence>
<feature type="region of interest" description="Disordered" evidence="1">
    <location>
        <begin position="38"/>
        <end position="105"/>
    </location>
</feature>
<evidence type="ECO:0000313" key="3">
    <source>
        <dbReference type="Proteomes" id="UP000026961"/>
    </source>
</evidence>
<dbReference type="Gramene" id="OGLUM12G16640.1">
    <property type="protein sequence ID" value="OGLUM12G16640.1"/>
    <property type="gene ID" value="OGLUM12G16640"/>
</dbReference>
<dbReference type="Proteomes" id="UP000026961">
    <property type="component" value="Chromosome 12"/>
</dbReference>